<dbReference type="InterPro" id="IPR027417">
    <property type="entry name" value="P-loop_NTPase"/>
</dbReference>
<dbReference type="AlphaFoldDB" id="L2GVS5"/>
<dbReference type="InterPro" id="IPR019591">
    <property type="entry name" value="Mrp/NBP35_ATP-bd"/>
</dbReference>
<keyword evidence="7" id="KW-1185">Reference proteome</keyword>
<keyword evidence="5" id="KW-0411">Iron-sulfur</keyword>
<dbReference type="PANTHER" id="PTHR23264">
    <property type="entry name" value="NUCLEOTIDE-BINDING PROTEIN NBP35 YEAST -RELATED"/>
    <property type="match status" value="1"/>
</dbReference>
<dbReference type="InterPro" id="IPR033756">
    <property type="entry name" value="YlxH/NBP35"/>
</dbReference>
<keyword evidence="2" id="KW-0547">Nucleotide-binding</keyword>
<dbReference type="STRING" id="948595.L2GVS5"/>
<dbReference type="EMBL" id="GL877413">
    <property type="protein sequence ID" value="ELA47739.1"/>
    <property type="molecule type" value="Genomic_DNA"/>
</dbReference>
<dbReference type="InParanoid" id="L2GVS5"/>
<dbReference type="GO" id="GO:0051536">
    <property type="term" value="F:iron-sulfur cluster binding"/>
    <property type="evidence" value="ECO:0007669"/>
    <property type="project" value="UniProtKB-KW"/>
</dbReference>
<dbReference type="OMA" id="EMDCQVG"/>
<dbReference type="Pfam" id="PF10609">
    <property type="entry name" value="ParA"/>
    <property type="match status" value="1"/>
</dbReference>
<dbReference type="GO" id="GO:0046872">
    <property type="term" value="F:metal ion binding"/>
    <property type="evidence" value="ECO:0007669"/>
    <property type="project" value="UniProtKB-KW"/>
</dbReference>
<dbReference type="OrthoDB" id="1741334at2759"/>
<dbReference type="SUPFAM" id="SSF52540">
    <property type="entry name" value="P-loop containing nucleoside triphosphate hydrolases"/>
    <property type="match status" value="1"/>
</dbReference>
<reference evidence="7" key="1">
    <citation type="submission" date="2011-03" db="EMBL/GenBank/DDBJ databases">
        <title>The genome sequence of Vavraia culicis strain floridensis.</title>
        <authorList>
            <consortium name="The Broad Institute Genome Sequencing Platform"/>
            <person name="Cuomo C."/>
            <person name="Becnel J."/>
            <person name="Sanscrainte N."/>
            <person name="Young S.K."/>
            <person name="Zeng Q."/>
            <person name="Gargeya S."/>
            <person name="Fitzgerald M."/>
            <person name="Haas B."/>
            <person name="Abouelleil A."/>
            <person name="Alvarado L."/>
            <person name="Arachchi H.M."/>
            <person name="Berlin A."/>
            <person name="Chapman S.B."/>
            <person name="Gearin G."/>
            <person name="Goldberg J."/>
            <person name="Griggs A."/>
            <person name="Gujja S."/>
            <person name="Hansen M."/>
            <person name="Heiman D."/>
            <person name="Howarth C."/>
            <person name="Larimer J."/>
            <person name="Lui A."/>
            <person name="MacDonald P.J.P."/>
            <person name="McCowen C."/>
            <person name="Montmayeur A."/>
            <person name="Murphy C."/>
            <person name="Neiman D."/>
            <person name="Pearson M."/>
            <person name="Priest M."/>
            <person name="Roberts A."/>
            <person name="Saif S."/>
            <person name="Shea T."/>
            <person name="Sisk P."/>
            <person name="Stolte C."/>
            <person name="Sykes S."/>
            <person name="Wortman J."/>
            <person name="Nusbaum C."/>
            <person name="Birren B."/>
        </authorList>
    </citation>
    <scope>NUCLEOTIDE SEQUENCE [LARGE SCALE GENOMIC DNA]</scope>
    <source>
        <strain evidence="7">floridensis</strain>
    </source>
</reference>
<organism evidence="6 7">
    <name type="scientific">Vavraia culicis (isolate floridensis)</name>
    <name type="common">Microsporidian parasite</name>
    <dbReference type="NCBI Taxonomy" id="948595"/>
    <lineage>
        <taxon>Eukaryota</taxon>
        <taxon>Fungi</taxon>
        <taxon>Fungi incertae sedis</taxon>
        <taxon>Microsporidia</taxon>
        <taxon>Pleistophoridae</taxon>
        <taxon>Vavraia</taxon>
    </lineage>
</organism>
<dbReference type="HOGENOM" id="CLU_024839_0_1_1"/>
<protein>
    <submittedName>
        <fullName evidence="6">Uncharacterized protein</fullName>
    </submittedName>
</protein>
<evidence type="ECO:0000256" key="5">
    <source>
        <dbReference type="ARBA" id="ARBA00023014"/>
    </source>
</evidence>
<keyword evidence="1" id="KW-0479">Metal-binding</keyword>
<evidence type="ECO:0000256" key="3">
    <source>
        <dbReference type="ARBA" id="ARBA00022840"/>
    </source>
</evidence>
<dbReference type="Gene3D" id="3.40.50.300">
    <property type="entry name" value="P-loop containing nucleotide triphosphate hydrolases"/>
    <property type="match status" value="1"/>
</dbReference>
<keyword evidence="4" id="KW-0408">Iron</keyword>
<dbReference type="GeneID" id="19878704"/>
<name>L2GVS5_VAVCU</name>
<dbReference type="PANTHER" id="PTHR23264:SF19">
    <property type="entry name" value="CYTOSOLIC FE-S CLUSTER ASSEMBLY FACTOR NUBP2"/>
    <property type="match status" value="1"/>
</dbReference>
<dbReference type="FunCoup" id="L2GVS5">
    <property type="interactions" value="116"/>
</dbReference>
<dbReference type="GO" id="GO:0005829">
    <property type="term" value="C:cytosol"/>
    <property type="evidence" value="ECO:0007669"/>
    <property type="project" value="TreeGrafter"/>
</dbReference>
<dbReference type="GO" id="GO:0005524">
    <property type="term" value="F:ATP binding"/>
    <property type="evidence" value="ECO:0007669"/>
    <property type="project" value="UniProtKB-KW"/>
</dbReference>
<keyword evidence="3" id="KW-0067">ATP-binding</keyword>
<dbReference type="VEuPathDB" id="MicrosporidiaDB:VCUG_00821"/>
<dbReference type="Proteomes" id="UP000011081">
    <property type="component" value="Unassembled WGS sequence"/>
</dbReference>
<evidence type="ECO:0000256" key="1">
    <source>
        <dbReference type="ARBA" id="ARBA00022723"/>
    </source>
</evidence>
<evidence type="ECO:0000313" key="6">
    <source>
        <dbReference type="EMBL" id="ELA47739.1"/>
    </source>
</evidence>
<dbReference type="RefSeq" id="XP_008073841.1">
    <property type="nucleotide sequence ID" value="XM_008075650.1"/>
</dbReference>
<dbReference type="GO" id="GO:0016226">
    <property type="term" value="P:iron-sulfur cluster assembly"/>
    <property type="evidence" value="ECO:0007669"/>
    <property type="project" value="InterPro"/>
</dbReference>
<dbReference type="GO" id="GO:0140663">
    <property type="term" value="F:ATP-dependent FeS chaperone activity"/>
    <property type="evidence" value="ECO:0007669"/>
    <property type="project" value="InterPro"/>
</dbReference>
<gene>
    <name evidence="6" type="ORF">VCUG_00821</name>
</gene>
<proteinExistence type="predicted"/>
<sequence>MPERNPMSQCPGIHSDSAGQAPACASCPNSTYCQQKTDNTHIHKSQIARNVDGKKILAVMSGKGGVGKSTVCMMIANALKSCCVLDFDVSGPSIAKMSGTEDEIITNVRDKFVPVRVKGTDMGVVSAYHANDGNCLEYLDDSSFVNEFLLDVLRNCDFTAYTYIVIDTPPGITDEHLFISNYLKMSCVLVTTPSVLSMNDLARQIDFCEKARIGVLGVIENMKEFVCECGCRVPMGTLSVETECMARNIRYLGGMECTKMVGMHADSGLIYDGLFTDIAQNIRAELGE</sequence>
<evidence type="ECO:0000256" key="4">
    <source>
        <dbReference type="ARBA" id="ARBA00023004"/>
    </source>
</evidence>
<evidence type="ECO:0000313" key="7">
    <source>
        <dbReference type="Proteomes" id="UP000011081"/>
    </source>
</evidence>
<evidence type="ECO:0000256" key="2">
    <source>
        <dbReference type="ARBA" id="ARBA00022741"/>
    </source>
</evidence>
<accession>L2GVS5</accession>